<evidence type="ECO:0000313" key="1">
    <source>
        <dbReference type="EMBL" id="PMD42817.1"/>
    </source>
</evidence>
<dbReference type="PANTHER" id="PTHR39596:SF3">
    <property type="entry name" value="HETEROKARYON INCOMPATIBILITY DOMAIN-CONTAINING PROTEIN"/>
    <property type="match status" value="1"/>
</dbReference>
<evidence type="ECO:0000313" key="2">
    <source>
        <dbReference type="Proteomes" id="UP000235786"/>
    </source>
</evidence>
<dbReference type="AlphaFoldDB" id="A0A2J6RWD6"/>
<name>A0A2J6RWD6_HYAVF</name>
<dbReference type="Proteomes" id="UP000235786">
    <property type="component" value="Unassembled WGS sequence"/>
</dbReference>
<sequence>MQSDSQDSLSFWGTNQLMTSKHVRTSCKCSPVVFDPAASGATVPLVDCSRNPPALVDAMIPESRGVRRYVFISHVRSEGLGNDLESSIPYCQLARLRGYVEKLYDDALACVPFWIDTACIPIKKDIRKSALEEITNIVKSADKVLVLDSTLLNIVPESASICLNAVRNSPWKKRVWTIKEGALARSLWFFFSTGPIAWSDILRQTQEGNETPVWANGLPTKPSDVRQGDTFSHSEGLEQDLDLLEKDIENCFGQGKEPLEIPQVSRLEKYKMRAFLRLAYLSLPCMQPLATDDELRRFPRVKDTMREVYMKGSSKGLSFANRILRIVTISEQLEALGVPEDI</sequence>
<accession>A0A2J6RWD6</accession>
<proteinExistence type="predicted"/>
<dbReference type="PANTHER" id="PTHR39596">
    <property type="match status" value="1"/>
</dbReference>
<evidence type="ECO:0008006" key="3">
    <source>
        <dbReference type="Google" id="ProtNLM"/>
    </source>
</evidence>
<dbReference type="OrthoDB" id="2426273at2759"/>
<organism evidence="1 2">
    <name type="scientific">Hyaloscypha variabilis (strain UAMH 11265 / GT02V1 / F)</name>
    <name type="common">Meliniomyces variabilis</name>
    <dbReference type="NCBI Taxonomy" id="1149755"/>
    <lineage>
        <taxon>Eukaryota</taxon>
        <taxon>Fungi</taxon>
        <taxon>Dikarya</taxon>
        <taxon>Ascomycota</taxon>
        <taxon>Pezizomycotina</taxon>
        <taxon>Leotiomycetes</taxon>
        <taxon>Helotiales</taxon>
        <taxon>Hyaloscyphaceae</taxon>
        <taxon>Hyaloscypha</taxon>
        <taxon>Hyaloscypha variabilis</taxon>
    </lineage>
</organism>
<keyword evidence="2" id="KW-1185">Reference proteome</keyword>
<dbReference type="EMBL" id="KZ613943">
    <property type="protein sequence ID" value="PMD42817.1"/>
    <property type="molecule type" value="Genomic_DNA"/>
</dbReference>
<reference evidence="1 2" key="1">
    <citation type="submission" date="2016-04" db="EMBL/GenBank/DDBJ databases">
        <title>A degradative enzymes factory behind the ericoid mycorrhizal symbiosis.</title>
        <authorList>
            <consortium name="DOE Joint Genome Institute"/>
            <person name="Martino E."/>
            <person name="Morin E."/>
            <person name="Grelet G."/>
            <person name="Kuo A."/>
            <person name="Kohler A."/>
            <person name="Daghino S."/>
            <person name="Barry K."/>
            <person name="Choi C."/>
            <person name="Cichocki N."/>
            <person name="Clum A."/>
            <person name="Copeland A."/>
            <person name="Hainaut M."/>
            <person name="Haridas S."/>
            <person name="Labutti K."/>
            <person name="Lindquist E."/>
            <person name="Lipzen A."/>
            <person name="Khouja H.-R."/>
            <person name="Murat C."/>
            <person name="Ohm R."/>
            <person name="Olson A."/>
            <person name="Spatafora J."/>
            <person name="Veneault-Fourrey C."/>
            <person name="Henrissat B."/>
            <person name="Grigoriev I."/>
            <person name="Martin F."/>
            <person name="Perotto S."/>
        </authorList>
    </citation>
    <scope>NUCLEOTIDE SEQUENCE [LARGE SCALE GENOMIC DNA]</scope>
    <source>
        <strain evidence="1 2">F</strain>
    </source>
</reference>
<protein>
    <recommendedName>
        <fullName evidence="3">Heterokaryon incompatibility domain-containing protein</fullName>
    </recommendedName>
</protein>
<gene>
    <name evidence="1" type="ORF">L207DRAFT_565034</name>
</gene>